<dbReference type="KEGG" id="mefw:F1737_08770"/>
<organism evidence="3 4">
    <name type="scientific">Methanochimaera problematica</name>
    <dbReference type="NCBI Taxonomy" id="2609417"/>
    <lineage>
        <taxon>Archaea</taxon>
        <taxon>Methanobacteriati</taxon>
        <taxon>Methanobacteriota</taxon>
        <taxon>Stenosarchaea group</taxon>
        <taxon>Methanomicrobia</taxon>
        <taxon>Methanomicrobiales</taxon>
        <taxon>Methanomicrobiaceae</taxon>
        <taxon>Methanochimaera</taxon>
    </lineage>
</organism>
<dbReference type="InterPro" id="IPR022102">
    <property type="entry name" value="HJURP_C"/>
</dbReference>
<gene>
    <name evidence="3" type="ORF">F1737_08770</name>
</gene>
<reference evidence="3 4" key="1">
    <citation type="submission" date="2019-09" db="EMBL/GenBank/DDBJ databases">
        <title>The complete genome of Methanoplanus sp. FWC-SCC4.</title>
        <authorList>
            <person name="Chen S.-C."/>
            <person name="Zhou Y.-Z."/>
            <person name="Lai M.-C."/>
        </authorList>
    </citation>
    <scope>NUCLEOTIDE SEQUENCE [LARGE SCALE GENOMIC DNA]</scope>
    <source>
        <strain evidence="3 4">FWC-SCC4</strain>
    </source>
</reference>
<proteinExistence type="predicted"/>
<dbReference type="GO" id="GO:0003677">
    <property type="term" value="F:DNA binding"/>
    <property type="evidence" value="ECO:0007669"/>
    <property type="project" value="UniProtKB-KW"/>
</dbReference>
<evidence type="ECO:0000259" key="2">
    <source>
        <dbReference type="Pfam" id="PF12347"/>
    </source>
</evidence>
<dbReference type="EMBL" id="CP043875">
    <property type="protein sequence ID" value="WOF16776.1"/>
    <property type="molecule type" value="Genomic_DNA"/>
</dbReference>
<dbReference type="Pfam" id="PF12347">
    <property type="entry name" value="HJURP_C"/>
    <property type="match status" value="1"/>
</dbReference>
<protein>
    <recommendedName>
        <fullName evidence="2">Holliday junction regulator protein family C-terminal domain-containing protein</fullName>
    </recommendedName>
</protein>
<evidence type="ECO:0000313" key="4">
    <source>
        <dbReference type="Proteomes" id="UP001301797"/>
    </source>
</evidence>
<keyword evidence="4" id="KW-1185">Reference proteome</keyword>
<sequence>MIKTDFDRLHKDYCSFAISGNIEMPESIQVQD</sequence>
<dbReference type="Proteomes" id="UP001301797">
    <property type="component" value="Chromosome"/>
</dbReference>
<evidence type="ECO:0000256" key="1">
    <source>
        <dbReference type="ARBA" id="ARBA00023125"/>
    </source>
</evidence>
<name>A0AA97FG10_9EURY</name>
<dbReference type="AlphaFoldDB" id="A0AA97FG10"/>
<accession>A0AA97FG10</accession>
<keyword evidence="1" id="KW-0238">DNA-binding</keyword>
<feature type="domain" description="Holliday junction regulator protein family C-terminal" evidence="2">
    <location>
        <begin position="2"/>
        <end position="31"/>
    </location>
</feature>
<evidence type="ECO:0000313" key="3">
    <source>
        <dbReference type="EMBL" id="WOF16776.1"/>
    </source>
</evidence>